<dbReference type="Gene3D" id="3.40.630.30">
    <property type="match status" value="1"/>
</dbReference>
<dbReference type="RefSeq" id="WP_033445194.1">
    <property type="nucleotide sequence ID" value="NZ_CP042371.1"/>
</dbReference>
<reference evidence="2 3" key="1">
    <citation type="journal article" date="2019" name="Appl. Microbiol. Biotechnol.">
        <title>Uncovering carbohydrate metabolism through a genotype-phenotype association study of 56 lactic acid bacteria genomes.</title>
        <authorList>
            <person name="Buron-Moles G."/>
            <person name="Chailyan A."/>
            <person name="Dolejs I."/>
            <person name="Forster J."/>
            <person name="Miks M.H."/>
        </authorList>
    </citation>
    <scope>NUCLEOTIDE SEQUENCE [LARGE SCALE GENOMIC DNA]</scope>
    <source>
        <strain evidence="2 3">ATCC 49373</strain>
    </source>
</reference>
<gene>
    <name evidence="2" type="ORF">C5L31_002115</name>
</gene>
<keyword evidence="3" id="KW-1185">Reference proteome</keyword>
<proteinExistence type="predicted"/>
<feature type="domain" description="N-acetyltransferase" evidence="1">
    <location>
        <begin position="2"/>
        <end position="145"/>
    </location>
</feature>
<dbReference type="AlphaFoldDB" id="A0A4R5NNF9"/>
<name>A0A4R5NNF9_9LACO</name>
<dbReference type="SUPFAM" id="SSF55729">
    <property type="entry name" value="Acyl-CoA N-acyltransferases (Nat)"/>
    <property type="match status" value="1"/>
</dbReference>
<dbReference type="Pfam" id="PF13673">
    <property type="entry name" value="Acetyltransf_10"/>
    <property type="match status" value="1"/>
</dbReference>
<evidence type="ECO:0000259" key="1">
    <source>
        <dbReference type="PROSITE" id="PS51186"/>
    </source>
</evidence>
<protein>
    <recommendedName>
        <fullName evidence="1">N-acetyltransferase domain-containing protein</fullName>
    </recommendedName>
</protein>
<dbReference type="STRING" id="1122149.FD44_GL001724"/>
<sequence length="152" mass="17140">MMEIKSVIGTENPVYPDAIAIRRTVFIGEQGVSEALELDGQDEDVKHYVGYVDGQAVATARIKPLFNQRVKIQRVATLKAARHHGYNTQIIKRILSDAQDEGFLEAVLDAQETALGFYQKMGFVITSEPFLEANIKHRKMTYNLVQKKESID</sequence>
<accession>A0A4R5NNF9</accession>
<dbReference type="InterPro" id="IPR000182">
    <property type="entry name" value="GNAT_dom"/>
</dbReference>
<dbReference type="GO" id="GO:0016747">
    <property type="term" value="F:acyltransferase activity, transferring groups other than amino-acyl groups"/>
    <property type="evidence" value="ECO:0007669"/>
    <property type="project" value="InterPro"/>
</dbReference>
<evidence type="ECO:0000313" key="3">
    <source>
        <dbReference type="Proteomes" id="UP000294854"/>
    </source>
</evidence>
<dbReference type="InterPro" id="IPR016181">
    <property type="entry name" value="Acyl_CoA_acyltransferase"/>
</dbReference>
<dbReference type="EMBL" id="PUFO01000046">
    <property type="protein sequence ID" value="TDG78015.1"/>
    <property type="molecule type" value="Genomic_DNA"/>
</dbReference>
<dbReference type="PROSITE" id="PS51186">
    <property type="entry name" value="GNAT"/>
    <property type="match status" value="1"/>
</dbReference>
<evidence type="ECO:0000313" key="2">
    <source>
        <dbReference type="EMBL" id="TDG78015.1"/>
    </source>
</evidence>
<dbReference type="Proteomes" id="UP000294854">
    <property type="component" value="Unassembled WGS sequence"/>
</dbReference>
<comment type="caution">
    <text evidence="2">The sequence shown here is derived from an EMBL/GenBank/DDBJ whole genome shotgun (WGS) entry which is preliminary data.</text>
</comment>
<organism evidence="2 3">
    <name type="scientific">Secundilactobacillus malefermentans</name>
    <dbReference type="NCBI Taxonomy" id="176292"/>
    <lineage>
        <taxon>Bacteria</taxon>
        <taxon>Bacillati</taxon>
        <taxon>Bacillota</taxon>
        <taxon>Bacilli</taxon>
        <taxon>Lactobacillales</taxon>
        <taxon>Lactobacillaceae</taxon>
        <taxon>Secundilactobacillus</taxon>
    </lineage>
</organism>